<dbReference type="RefSeq" id="WP_148377224.1">
    <property type="nucleotide sequence ID" value="NZ_VSIY01000004.1"/>
</dbReference>
<accession>A0A5D0RPH4</accession>
<keyword evidence="8" id="KW-1185">Reference proteome</keyword>
<feature type="transmembrane region" description="Helical" evidence="6">
    <location>
        <begin position="106"/>
        <end position="127"/>
    </location>
</feature>
<dbReference type="Pfam" id="PF07947">
    <property type="entry name" value="YhhN"/>
    <property type="match status" value="1"/>
</dbReference>
<keyword evidence="4 6" id="KW-1133">Transmembrane helix</keyword>
<keyword evidence="3 6" id="KW-0812">Transmembrane</keyword>
<reference evidence="7 8" key="1">
    <citation type="submission" date="2019-08" db="EMBL/GenBank/DDBJ databases">
        <title>Identification of a novel species of the genus Boseongicola.</title>
        <authorList>
            <person name="Zhang X.-Q."/>
        </authorList>
    </citation>
    <scope>NUCLEOTIDE SEQUENCE [LARGE SCALE GENOMIC DNA]</scope>
    <source>
        <strain evidence="7 8">HY14</strain>
    </source>
</reference>
<dbReference type="Proteomes" id="UP000322080">
    <property type="component" value="Unassembled WGS sequence"/>
</dbReference>
<evidence type="ECO:0000256" key="2">
    <source>
        <dbReference type="ARBA" id="ARBA00007375"/>
    </source>
</evidence>
<feature type="transmembrane region" description="Helical" evidence="6">
    <location>
        <begin position="39"/>
        <end position="61"/>
    </location>
</feature>
<feature type="transmembrane region" description="Helical" evidence="6">
    <location>
        <begin position="192"/>
        <end position="211"/>
    </location>
</feature>
<gene>
    <name evidence="7" type="ORF">FVF75_07025</name>
</gene>
<name>A0A5D0RPH4_9RHOB</name>
<feature type="transmembrane region" description="Helical" evidence="6">
    <location>
        <begin position="139"/>
        <end position="167"/>
    </location>
</feature>
<evidence type="ECO:0000313" key="8">
    <source>
        <dbReference type="Proteomes" id="UP000322080"/>
    </source>
</evidence>
<comment type="subcellular location">
    <subcellularLocation>
        <location evidence="1">Membrane</location>
        <topology evidence="1">Multi-pass membrane protein</topology>
    </subcellularLocation>
</comment>
<evidence type="ECO:0000256" key="5">
    <source>
        <dbReference type="ARBA" id="ARBA00023136"/>
    </source>
</evidence>
<dbReference type="PANTHER" id="PTHR31885">
    <property type="entry name" value="GH04784P"/>
    <property type="match status" value="1"/>
</dbReference>
<organism evidence="7 8">
    <name type="scientific">Maritimibacter fusiformis</name>
    <dbReference type="NCBI Taxonomy" id="2603819"/>
    <lineage>
        <taxon>Bacteria</taxon>
        <taxon>Pseudomonadati</taxon>
        <taxon>Pseudomonadota</taxon>
        <taxon>Alphaproteobacteria</taxon>
        <taxon>Rhodobacterales</taxon>
        <taxon>Roseobacteraceae</taxon>
        <taxon>Maritimibacter</taxon>
    </lineage>
</organism>
<sequence>MTPGVAFWIGLAVAVTYFPMSDGRTSWPRSVVKTVPLLAFAAAAYGGGAPLWLVAGLLLSAAGDFALSRRGDLAFLSGLGAFALAHVAYLGVFLDLSGRPIWDAFVLAPALAVFLVGVTLSTEFWLIPHTNGLRWPVRAYAVIITLMGLAQLTLPIGQATLGMTLFYTSDVVLAMQLFRMGADNPLVGRTSWVIWGLYIAGQSLILTGIMTL</sequence>
<feature type="transmembrane region" description="Helical" evidence="6">
    <location>
        <begin position="73"/>
        <end position="94"/>
    </location>
</feature>
<evidence type="ECO:0000256" key="3">
    <source>
        <dbReference type="ARBA" id="ARBA00022692"/>
    </source>
</evidence>
<dbReference type="InterPro" id="IPR012506">
    <property type="entry name" value="TMEM86B-like"/>
</dbReference>
<dbReference type="AlphaFoldDB" id="A0A5D0RPH4"/>
<evidence type="ECO:0000256" key="6">
    <source>
        <dbReference type="SAM" id="Phobius"/>
    </source>
</evidence>
<evidence type="ECO:0000313" key="7">
    <source>
        <dbReference type="EMBL" id="TYB82461.1"/>
    </source>
</evidence>
<protein>
    <submittedName>
        <fullName evidence="7">Lysoplasmalogenase</fullName>
    </submittedName>
</protein>
<evidence type="ECO:0000256" key="4">
    <source>
        <dbReference type="ARBA" id="ARBA00022989"/>
    </source>
</evidence>
<comment type="caution">
    <text evidence="7">The sequence shown here is derived from an EMBL/GenBank/DDBJ whole genome shotgun (WGS) entry which is preliminary data.</text>
</comment>
<dbReference type="EMBL" id="VSIY01000004">
    <property type="protein sequence ID" value="TYB82461.1"/>
    <property type="molecule type" value="Genomic_DNA"/>
</dbReference>
<dbReference type="GO" id="GO:0016787">
    <property type="term" value="F:hydrolase activity"/>
    <property type="evidence" value="ECO:0007669"/>
    <property type="project" value="TreeGrafter"/>
</dbReference>
<keyword evidence="5 6" id="KW-0472">Membrane</keyword>
<dbReference type="GO" id="GO:0016020">
    <property type="term" value="C:membrane"/>
    <property type="evidence" value="ECO:0007669"/>
    <property type="project" value="UniProtKB-SubCell"/>
</dbReference>
<proteinExistence type="inferred from homology"/>
<comment type="similarity">
    <text evidence="2">Belongs to the TMEM86 family.</text>
</comment>
<dbReference type="PANTHER" id="PTHR31885:SF6">
    <property type="entry name" value="GH04784P"/>
    <property type="match status" value="1"/>
</dbReference>
<evidence type="ECO:0000256" key="1">
    <source>
        <dbReference type="ARBA" id="ARBA00004141"/>
    </source>
</evidence>